<evidence type="ECO:0000256" key="1">
    <source>
        <dbReference type="SAM" id="MobiDB-lite"/>
    </source>
</evidence>
<dbReference type="InterPro" id="IPR019932">
    <property type="entry name" value="CHP03543"/>
</dbReference>
<dbReference type="EMBL" id="NMWT01000041">
    <property type="protein sequence ID" value="PLS25953.1"/>
    <property type="molecule type" value="Genomic_DNA"/>
</dbReference>
<dbReference type="Proteomes" id="UP000235034">
    <property type="component" value="Unassembled WGS sequence"/>
</dbReference>
<dbReference type="NCBIfam" id="TIGR03544">
    <property type="entry name" value="DivI1A_domain"/>
    <property type="match status" value="2"/>
</dbReference>
<protein>
    <submittedName>
        <fullName evidence="2">DivIVA domain repeat protein</fullName>
    </submittedName>
</protein>
<dbReference type="RefSeq" id="WP_133125478.1">
    <property type="nucleotide sequence ID" value="NZ_NMWT01000041.1"/>
</dbReference>
<comment type="caution">
    <text evidence="2">The sequence shown here is derived from an EMBL/GenBank/DDBJ whole genome shotgun (WGS) entry which is preliminary data.</text>
</comment>
<dbReference type="InterPro" id="IPR019933">
    <property type="entry name" value="DivIVA_domain"/>
</dbReference>
<dbReference type="OrthoDB" id="3480096at2"/>
<feature type="region of interest" description="Disordered" evidence="1">
    <location>
        <begin position="237"/>
        <end position="261"/>
    </location>
</feature>
<reference evidence="2 3" key="1">
    <citation type="submission" date="2017-07" db="EMBL/GenBank/DDBJ databases">
        <title>Bifidobacterium novel species.</title>
        <authorList>
            <person name="Lugli G.A."/>
            <person name="Milani C."/>
            <person name="Duranti S."/>
            <person name="Mangifesta M."/>
        </authorList>
    </citation>
    <scope>NUCLEOTIDE SEQUENCE [LARGE SCALE GENOMIC DNA]</scope>
    <source>
        <strain evidence="2 3">77</strain>
    </source>
</reference>
<dbReference type="AlphaFoldDB" id="A0A2N5IVF7"/>
<sequence length="261" mass="28698">MAQQSEAGIPRAGKRKWGYDPAQVDAFLERAHALYDSDGAQLTQRDIQNVSFDLTRGGYEIAQVDAALARLERAVVDKQTTWEISQHGRVAWKAKTEELYREIAKHLDRGERERFGSGKPRTPSYDRKQVDRLSDQIADKAAAELGLDGVSKKDVRDLDKITADFVSNSVFTQRKGKKGYDERQVDYFLNTCVQLLSRIESFDRVADYVTSDGEGAQDASSAAPAVAAPASVDGVAPLFSPDAQYQRPAAPQSDGADAPQS</sequence>
<gene>
    <name evidence="2" type="ORF">Uis4E_2250</name>
</gene>
<proteinExistence type="predicted"/>
<feature type="non-terminal residue" evidence="2">
    <location>
        <position position="261"/>
    </location>
</feature>
<accession>A0A2N5IVF7</accession>
<evidence type="ECO:0000313" key="2">
    <source>
        <dbReference type="EMBL" id="PLS25953.1"/>
    </source>
</evidence>
<dbReference type="NCBIfam" id="TIGR03543">
    <property type="entry name" value="divI1A_rptt_fam"/>
    <property type="match status" value="1"/>
</dbReference>
<organism evidence="2 3">
    <name type="scientific">Bifidobacterium parmae</name>
    <dbReference type="NCBI Taxonomy" id="361854"/>
    <lineage>
        <taxon>Bacteria</taxon>
        <taxon>Bacillati</taxon>
        <taxon>Actinomycetota</taxon>
        <taxon>Actinomycetes</taxon>
        <taxon>Bifidobacteriales</taxon>
        <taxon>Bifidobacteriaceae</taxon>
        <taxon>Bifidobacterium</taxon>
    </lineage>
</organism>
<evidence type="ECO:0000313" key="3">
    <source>
        <dbReference type="Proteomes" id="UP000235034"/>
    </source>
</evidence>
<keyword evidence="3" id="KW-1185">Reference proteome</keyword>
<name>A0A2N5IVF7_9BIFI</name>